<proteinExistence type="predicted"/>
<reference evidence="1 2" key="1">
    <citation type="submission" date="2020-04" db="EMBL/GenBank/DDBJ databases">
        <authorList>
            <person name="Hitch T.C.A."/>
            <person name="Wylensek D."/>
            <person name="Clavel T."/>
        </authorList>
    </citation>
    <scope>NUCLEOTIDE SEQUENCE [LARGE SCALE GENOMIC DNA]</scope>
    <source>
        <strain evidence="1 2">WCA3-601-WT-5E</strain>
    </source>
</reference>
<accession>A0A7X9SF91</accession>
<dbReference type="RefSeq" id="WP_168948274.1">
    <property type="nucleotide sequence ID" value="NZ_JABAGL010000037.1"/>
</dbReference>
<dbReference type="AlphaFoldDB" id="A0A7X9SF91"/>
<dbReference type="EMBL" id="JABAGL010000037">
    <property type="protein sequence ID" value="NME87942.1"/>
    <property type="molecule type" value="Genomic_DNA"/>
</dbReference>
<evidence type="ECO:0000313" key="2">
    <source>
        <dbReference type="Proteomes" id="UP000520291"/>
    </source>
</evidence>
<organism evidence="1 2">
    <name type="scientific">Bacteroides eggerthii</name>
    <dbReference type="NCBI Taxonomy" id="28111"/>
    <lineage>
        <taxon>Bacteria</taxon>
        <taxon>Pseudomonadati</taxon>
        <taxon>Bacteroidota</taxon>
        <taxon>Bacteroidia</taxon>
        <taxon>Bacteroidales</taxon>
        <taxon>Bacteroidaceae</taxon>
        <taxon>Bacteroides</taxon>
    </lineage>
</organism>
<dbReference type="Proteomes" id="UP000520291">
    <property type="component" value="Unassembled WGS sequence"/>
</dbReference>
<evidence type="ECO:0000313" key="1">
    <source>
        <dbReference type="EMBL" id="NME87942.1"/>
    </source>
</evidence>
<gene>
    <name evidence="1" type="ORF">HF841_18330</name>
</gene>
<protein>
    <recommendedName>
        <fullName evidence="3">Phage tail protein</fullName>
    </recommendedName>
</protein>
<comment type="caution">
    <text evidence="1">The sequence shown here is derived from an EMBL/GenBank/DDBJ whole genome shotgun (WGS) entry which is preliminary data.</text>
</comment>
<name>A0A7X9SF91_9BACE</name>
<evidence type="ECO:0008006" key="3">
    <source>
        <dbReference type="Google" id="ProtNLM"/>
    </source>
</evidence>
<sequence>MNTYNKRAQIFGMSFIPLGIATVRNYPGANVIQVTGEWIGIPVIKGEFKEKIIPGSLIEQELKATITDTGAASADSLHDLFRQEGLVRLKFTNGTERVVGTDQFPVLMQLEESGTPAAFTLSFKRNSSEPAKILKSF</sequence>